<accession>A0A8H3DLC8</accession>
<organism evidence="2 3">
    <name type="scientific">Rhizoctonia solani</name>
    <dbReference type="NCBI Taxonomy" id="456999"/>
    <lineage>
        <taxon>Eukaryota</taxon>
        <taxon>Fungi</taxon>
        <taxon>Dikarya</taxon>
        <taxon>Basidiomycota</taxon>
        <taxon>Agaricomycotina</taxon>
        <taxon>Agaricomycetes</taxon>
        <taxon>Cantharellales</taxon>
        <taxon>Ceratobasidiaceae</taxon>
        <taxon>Rhizoctonia</taxon>
    </lineage>
</organism>
<comment type="caution">
    <text evidence="2">The sequence shown here is derived from an EMBL/GenBank/DDBJ whole genome shotgun (WGS) entry which is preliminary data.</text>
</comment>
<feature type="region of interest" description="Disordered" evidence="1">
    <location>
        <begin position="177"/>
        <end position="202"/>
    </location>
</feature>
<evidence type="ECO:0000313" key="3">
    <source>
        <dbReference type="Proteomes" id="UP000663861"/>
    </source>
</evidence>
<protein>
    <submittedName>
        <fullName evidence="2">Uncharacterized protein</fullName>
    </submittedName>
</protein>
<sequence length="202" mass="23697">MYSEEPDELEALHESGWYNWYSDKQTVVYRRWSAFDLALSSWVRGLVKPLKKQLEASRFCEHTVIDPTPHHRFLRLAETRDILRPNIALNLEGLGEYADRVSQDWPVKFPVMVFQVACRETLEATRDDIWRYLWLSDGCRVGIIFIVNSLYDQHLKPFKLSMEIWSKQPIEQECPYSLDDCPPPPNLHKLSQAGEDKEDAEV</sequence>
<gene>
    <name evidence="2" type="ORF">RDB_LOCUS175472</name>
</gene>
<proteinExistence type="predicted"/>
<dbReference type="Proteomes" id="UP000663861">
    <property type="component" value="Unassembled WGS sequence"/>
</dbReference>
<dbReference type="AlphaFoldDB" id="A0A8H3DLC8"/>
<dbReference type="EMBL" id="CAJMWY010004418">
    <property type="protein sequence ID" value="CAE6531526.1"/>
    <property type="molecule type" value="Genomic_DNA"/>
</dbReference>
<name>A0A8H3DLC8_9AGAM</name>
<evidence type="ECO:0000313" key="2">
    <source>
        <dbReference type="EMBL" id="CAE6531526.1"/>
    </source>
</evidence>
<reference evidence="2" key="1">
    <citation type="submission" date="2021-01" db="EMBL/GenBank/DDBJ databases">
        <authorList>
            <person name="Kaushik A."/>
        </authorList>
    </citation>
    <scope>NUCLEOTIDE SEQUENCE</scope>
    <source>
        <strain evidence="2">AG4-RS23</strain>
    </source>
</reference>
<evidence type="ECO:0000256" key="1">
    <source>
        <dbReference type="SAM" id="MobiDB-lite"/>
    </source>
</evidence>